<dbReference type="Pfam" id="PF16137">
    <property type="entry name" value="DUF4845"/>
    <property type="match status" value="1"/>
</dbReference>
<comment type="caution">
    <text evidence="2">The sequence shown here is derived from an EMBL/GenBank/DDBJ whole genome shotgun (WGS) entry which is preliminary data.</text>
</comment>
<name>A0A4S3KS46_9GAMM</name>
<proteinExistence type="predicted"/>
<keyword evidence="1" id="KW-1133">Transmembrane helix</keyword>
<evidence type="ECO:0000256" key="1">
    <source>
        <dbReference type="SAM" id="Phobius"/>
    </source>
</evidence>
<dbReference type="Proteomes" id="UP000307749">
    <property type="component" value="Unassembled WGS sequence"/>
</dbReference>
<evidence type="ECO:0000313" key="2">
    <source>
        <dbReference type="EMBL" id="THD11937.1"/>
    </source>
</evidence>
<protein>
    <recommendedName>
        <fullName evidence="4">DUF4845 domain-containing protein</fullName>
    </recommendedName>
</protein>
<keyword evidence="1" id="KW-0472">Membrane</keyword>
<organism evidence="2 3">
    <name type="scientific">Metallibacterium scheffleri</name>
    <dbReference type="NCBI Taxonomy" id="993689"/>
    <lineage>
        <taxon>Bacteria</taxon>
        <taxon>Pseudomonadati</taxon>
        <taxon>Pseudomonadota</taxon>
        <taxon>Gammaproteobacteria</taxon>
        <taxon>Lysobacterales</taxon>
        <taxon>Rhodanobacteraceae</taxon>
        <taxon>Metallibacterium</taxon>
    </lineage>
</organism>
<gene>
    <name evidence="2" type="ORF">B1806_01375</name>
</gene>
<dbReference type="RefSeq" id="WP_081127652.1">
    <property type="nucleotide sequence ID" value="NZ_LDOS01000002.1"/>
</dbReference>
<dbReference type="InterPro" id="IPR032314">
    <property type="entry name" value="DUF4845"/>
</dbReference>
<feature type="transmembrane region" description="Helical" evidence="1">
    <location>
        <begin position="6"/>
        <end position="28"/>
    </location>
</feature>
<keyword evidence="1" id="KW-0812">Transmembrane</keyword>
<dbReference type="STRING" id="993689.GCA_002077135_02187"/>
<evidence type="ECO:0000313" key="3">
    <source>
        <dbReference type="Proteomes" id="UP000307749"/>
    </source>
</evidence>
<dbReference type="OrthoDB" id="5734946at2"/>
<evidence type="ECO:0008006" key="4">
    <source>
        <dbReference type="Google" id="ProtNLM"/>
    </source>
</evidence>
<reference evidence="2 3" key="1">
    <citation type="submission" date="2017-02" db="EMBL/GenBank/DDBJ databases">
        <title>Whole genome sequencing of Metallibacterium scheffleri DSM 24874 (T).</title>
        <authorList>
            <person name="Kumar S."/>
            <person name="Patil P."/>
            <person name="Patil P.B."/>
        </authorList>
    </citation>
    <scope>NUCLEOTIDE SEQUENCE [LARGE SCALE GENOMIC DNA]</scope>
    <source>
        <strain evidence="2 3">DSM 24874</strain>
    </source>
</reference>
<keyword evidence="3" id="KW-1185">Reference proteome</keyword>
<dbReference type="EMBL" id="MWQO01000005">
    <property type="protein sequence ID" value="THD11937.1"/>
    <property type="molecule type" value="Genomic_DNA"/>
</dbReference>
<dbReference type="AlphaFoldDB" id="A0A4S3KS46"/>
<sequence length="127" mass="13975">MKTQQHGMTLIGFVFILIIAGFFAYMAMKLVPAYAEYMGVVKTVKETADKPGEMGKPLAQIRNDMSFTGSFQYVDNSTLSDARLSIVTGGPTPMLTMSYNKVIPFLYNISFLLHFKTSAPMNTQAAG</sequence>
<accession>A0A4S3KS46</accession>